<dbReference type="RefSeq" id="WP_161004808.1">
    <property type="nucleotide sequence ID" value="NZ_WWCN01000001.1"/>
</dbReference>
<protein>
    <recommendedName>
        <fullName evidence="3">DUF1640 domain-containing protein</fullName>
    </recommendedName>
</protein>
<evidence type="ECO:0000313" key="1">
    <source>
        <dbReference type="EMBL" id="MYM21255.1"/>
    </source>
</evidence>
<dbReference type="EMBL" id="WWCN01000001">
    <property type="protein sequence ID" value="MYM21255.1"/>
    <property type="molecule type" value="Genomic_DNA"/>
</dbReference>
<dbReference type="AlphaFoldDB" id="A0A6L8K2W8"/>
<evidence type="ECO:0008006" key="3">
    <source>
        <dbReference type="Google" id="ProtNLM"/>
    </source>
</evidence>
<reference evidence="1 2" key="1">
    <citation type="submission" date="2019-12" db="EMBL/GenBank/DDBJ databases">
        <title>Novel species isolated from a subtropical stream in China.</title>
        <authorList>
            <person name="Lu H."/>
        </authorList>
    </citation>
    <scope>NUCLEOTIDE SEQUENCE [LARGE SCALE GENOMIC DNA]</scope>
    <source>
        <strain evidence="1 2">FT135W</strain>
    </source>
</reference>
<accession>A0A6L8K2W8</accession>
<comment type="caution">
    <text evidence="1">The sequence shown here is derived from an EMBL/GenBank/DDBJ whole genome shotgun (WGS) entry which is preliminary data.</text>
</comment>
<organism evidence="1 2">
    <name type="scientific">Duganella flavida</name>
    <dbReference type="NCBI Taxonomy" id="2692175"/>
    <lineage>
        <taxon>Bacteria</taxon>
        <taxon>Pseudomonadati</taxon>
        <taxon>Pseudomonadota</taxon>
        <taxon>Betaproteobacteria</taxon>
        <taxon>Burkholderiales</taxon>
        <taxon>Oxalobacteraceae</taxon>
        <taxon>Telluria group</taxon>
        <taxon>Duganella</taxon>
    </lineage>
</organism>
<keyword evidence="2" id="KW-1185">Reference proteome</keyword>
<proteinExistence type="predicted"/>
<dbReference type="Proteomes" id="UP000479335">
    <property type="component" value="Unassembled WGS sequence"/>
</dbReference>
<name>A0A6L8K2W8_9BURK</name>
<evidence type="ECO:0000313" key="2">
    <source>
        <dbReference type="Proteomes" id="UP000479335"/>
    </source>
</evidence>
<gene>
    <name evidence="1" type="ORF">GTP46_01150</name>
</gene>
<sequence length="105" mass="11640">MEPQIVERVSTLETNVAVIQSTYVRKDELATLREEMGVGFAKTDIGFAKTNAKIDLVSTELNGKIDLLRKELDAKLERAIATMLRWTFGAQISIVALAIAALKYL</sequence>